<keyword evidence="6" id="KW-1185">Reference proteome</keyword>
<keyword evidence="2 3" id="KW-0378">Hydrolase</keyword>
<dbReference type="SUPFAM" id="SSF55811">
    <property type="entry name" value="Nudix"/>
    <property type="match status" value="1"/>
</dbReference>
<dbReference type="InterPro" id="IPR000086">
    <property type="entry name" value="NUDIX_hydrolase_dom"/>
</dbReference>
<dbReference type="InterPro" id="IPR015797">
    <property type="entry name" value="NUDIX_hydrolase-like_dom_sf"/>
</dbReference>
<evidence type="ECO:0000256" key="3">
    <source>
        <dbReference type="RuleBase" id="RU003476"/>
    </source>
</evidence>
<dbReference type="PROSITE" id="PS51462">
    <property type="entry name" value="NUDIX"/>
    <property type="match status" value="1"/>
</dbReference>
<dbReference type="Pfam" id="PF00293">
    <property type="entry name" value="NUDIX"/>
    <property type="match status" value="1"/>
</dbReference>
<comment type="similarity">
    <text evidence="1 3">Belongs to the Nudix hydrolase family.</text>
</comment>
<dbReference type="PRINTS" id="PR00502">
    <property type="entry name" value="NUDIXFAMILY"/>
</dbReference>
<protein>
    <recommendedName>
        <fullName evidence="4">Nudix hydrolase domain-containing protein</fullName>
    </recommendedName>
</protein>
<dbReference type="PANTHER" id="PTHR43736:SF1">
    <property type="entry name" value="DIHYDRONEOPTERIN TRIPHOSPHATE DIPHOSPHATASE"/>
    <property type="match status" value="1"/>
</dbReference>
<dbReference type="Proteomes" id="UP000187412">
    <property type="component" value="Unassembled WGS sequence"/>
</dbReference>
<organism evidence="5 6">
    <name type="scientific">Paenibacillus borealis</name>
    <dbReference type="NCBI Taxonomy" id="160799"/>
    <lineage>
        <taxon>Bacteria</taxon>
        <taxon>Bacillati</taxon>
        <taxon>Bacillota</taxon>
        <taxon>Bacilli</taxon>
        <taxon>Bacillales</taxon>
        <taxon>Paenibacillaceae</taxon>
        <taxon>Paenibacillus</taxon>
    </lineage>
</organism>
<evidence type="ECO:0000313" key="5">
    <source>
        <dbReference type="EMBL" id="OMD45890.1"/>
    </source>
</evidence>
<dbReference type="InterPro" id="IPR014078">
    <property type="entry name" value="Nudix_YtkD"/>
</dbReference>
<proteinExistence type="inferred from homology"/>
<dbReference type="InterPro" id="IPR020084">
    <property type="entry name" value="NUDIX_hydrolase_CS"/>
</dbReference>
<dbReference type="RefSeq" id="WP_076112090.1">
    <property type="nucleotide sequence ID" value="NZ_MPTB01000023.1"/>
</dbReference>
<evidence type="ECO:0000259" key="4">
    <source>
        <dbReference type="PROSITE" id="PS51462"/>
    </source>
</evidence>
<evidence type="ECO:0000256" key="2">
    <source>
        <dbReference type="ARBA" id="ARBA00022801"/>
    </source>
</evidence>
<dbReference type="Gene3D" id="3.90.79.10">
    <property type="entry name" value="Nucleoside Triphosphate Pyrophosphohydrolase"/>
    <property type="match status" value="1"/>
</dbReference>
<dbReference type="PANTHER" id="PTHR43736">
    <property type="entry name" value="ADP-RIBOSE PYROPHOSPHATASE"/>
    <property type="match status" value="1"/>
</dbReference>
<dbReference type="InterPro" id="IPR020476">
    <property type="entry name" value="Nudix_hydrolase"/>
</dbReference>
<reference evidence="5 6" key="1">
    <citation type="submission" date="2016-10" db="EMBL/GenBank/DDBJ databases">
        <title>Paenibacillus species isolates.</title>
        <authorList>
            <person name="Beno S.M."/>
        </authorList>
    </citation>
    <scope>NUCLEOTIDE SEQUENCE [LARGE SCALE GENOMIC DNA]</scope>
    <source>
        <strain evidence="5 6">FSL H7-0744</strain>
    </source>
</reference>
<gene>
    <name evidence="5" type="ORF">BSK56_18140</name>
</gene>
<dbReference type="PROSITE" id="PS00893">
    <property type="entry name" value="NUDIX_BOX"/>
    <property type="match status" value="1"/>
</dbReference>
<evidence type="ECO:0000313" key="6">
    <source>
        <dbReference type="Proteomes" id="UP000187412"/>
    </source>
</evidence>
<feature type="domain" description="Nudix hydrolase" evidence="4">
    <location>
        <begin position="12"/>
        <end position="144"/>
    </location>
</feature>
<dbReference type="CDD" id="cd04665">
    <property type="entry name" value="NUDIX_RppH"/>
    <property type="match status" value="1"/>
</dbReference>
<accession>A0ABX3H961</accession>
<name>A0ABX3H961_PAEBO</name>
<evidence type="ECO:0000256" key="1">
    <source>
        <dbReference type="ARBA" id="ARBA00005582"/>
    </source>
</evidence>
<comment type="caution">
    <text evidence="5">The sequence shown here is derived from an EMBL/GenBank/DDBJ whole genome shotgun (WGS) entry which is preliminary data.</text>
</comment>
<sequence>MKVTIHETGIKEENLTYVVIIVRHNEQWILARQRGRTTWEFAGGHIDENETPDEAAARELYEETGAEDYTLFPISIYSVTGESMPDSFGKLYLATVNKFGQLPAYEMEEICGFTEVPEELTYPMIYPVLLSKVNEFAEQCNIQL</sequence>
<dbReference type="EMBL" id="MPTB01000023">
    <property type="protein sequence ID" value="OMD45890.1"/>
    <property type="molecule type" value="Genomic_DNA"/>
</dbReference>